<dbReference type="Proteomes" id="UP000887013">
    <property type="component" value="Unassembled WGS sequence"/>
</dbReference>
<dbReference type="AlphaFoldDB" id="A0A8X6UCK5"/>
<sequence length="107" mass="12103">MVRCDGGIQLSIHTLSMPVDSLCGMHLRSESCSQCLSNYFKPDQLHEDHYTHVSELMAAVIGARLLVHEAIPETSLHEDLLIRRFFHKAPMDNSSRTVVGIRCQQNK</sequence>
<evidence type="ECO:0000313" key="2">
    <source>
        <dbReference type="Proteomes" id="UP000887013"/>
    </source>
</evidence>
<evidence type="ECO:0000313" key="1">
    <source>
        <dbReference type="EMBL" id="GFT96741.1"/>
    </source>
</evidence>
<protein>
    <submittedName>
        <fullName evidence="1">Uncharacterized protein</fullName>
    </submittedName>
</protein>
<dbReference type="EMBL" id="BMAW01075415">
    <property type="protein sequence ID" value="GFT96741.1"/>
    <property type="molecule type" value="Genomic_DNA"/>
</dbReference>
<name>A0A8X6UCK5_NEPPI</name>
<proteinExistence type="predicted"/>
<accession>A0A8X6UCK5</accession>
<organism evidence="1 2">
    <name type="scientific">Nephila pilipes</name>
    <name type="common">Giant wood spider</name>
    <name type="synonym">Nephila maculata</name>
    <dbReference type="NCBI Taxonomy" id="299642"/>
    <lineage>
        <taxon>Eukaryota</taxon>
        <taxon>Metazoa</taxon>
        <taxon>Ecdysozoa</taxon>
        <taxon>Arthropoda</taxon>
        <taxon>Chelicerata</taxon>
        <taxon>Arachnida</taxon>
        <taxon>Araneae</taxon>
        <taxon>Araneomorphae</taxon>
        <taxon>Entelegynae</taxon>
        <taxon>Araneoidea</taxon>
        <taxon>Nephilidae</taxon>
        <taxon>Nephila</taxon>
    </lineage>
</organism>
<comment type="caution">
    <text evidence="1">The sequence shown here is derived from an EMBL/GenBank/DDBJ whole genome shotgun (WGS) entry which is preliminary data.</text>
</comment>
<keyword evidence="2" id="KW-1185">Reference proteome</keyword>
<reference evidence="1" key="1">
    <citation type="submission" date="2020-08" db="EMBL/GenBank/DDBJ databases">
        <title>Multicomponent nature underlies the extraordinary mechanical properties of spider dragline silk.</title>
        <authorList>
            <person name="Kono N."/>
            <person name="Nakamura H."/>
            <person name="Mori M."/>
            <person name="Yoshida Y."/>
            <person name="Ohtoshi R."/>
            <person name="Malay A.D."/>
            <person name="Moran D.A.P."/>
            <person name="Tomita M."/>
            <person name="Numata K."/>
            <person name="Arakawa K."/>
        </authorList>
    </citation>
    <scope>NUCLEOTIDE SEQUENCE</scope>
</reference>
<gene>
    <name evidence="1" type="ORF">NPIL_9101</name>
</gene>